<reference evidence="2 3" key="1">
    <citation type="submission" date="2019-09" db="EMBL/GenBank/DDBJ databases">
        <title>NBRP : Genome information of microbial organism related human and environment.</title>
        <authorList>
            <person name="Hattori M."/>
            <person name="Oshima K."/>
            <person name="Inaba H."/>
            <person name="Suda W."/>
            <person name="Sakamoto M."/>
            <person name="Iino T."/>
            <person name="Kitahara M."/>
            <person name="Oshida Y."/>
            <person name="Iida T."/>
            <person name="Kudo T."/>
            <person name="Itoh T."/>
            <person name="Ohkuma M."/>
        </authorList>
    </citation>
    <scope>NUCLEOTIDE SEQUENCE [LARGE SCALE GENOMIC DNA]</scope>
    <source>
        <strain evidence="2 3">Mie-1</strain>
    </source>
</reference>
<proteinExistence type="predicted"/>
<comment type="caution">
    <text evidence="2">The sequence shown here is derived from an EMBL/GenBank/DDBJ whole genome shotgun (WGS) entry which is preliminary data.</text>
</comment>
<gene>
    <name evidence="2" type="ORF">JCM17845_00610</name>
</gene>
<dbReference type="InterPro" id="IPR041726">
    <property type="entry name" value="ACAD10_11_N"/>
</dbReference>
<dbReference type="CDD" id="cd05154">
    <property type="entry name" value="ACAD10_11_N-like"/>
    <property type="match status" value="1"/>
</dbReference>
<protein>
    <submittedName>
        <fullName evidence="2">Aminoglycoside phosphotransferase</fullName>
    </submittedName>
</protein>
<dbReference type="AlphaFoldDB" id="A0A5A7MTZ5"/>
<dbReference type="InterPro" id="IPR052898">
    <property type="entry name" value="ACAD10-like"/>
</dbReference>
<dbReference type="RefSeq" id="WP_150001524.1">
    <property type="nucleotide sequence ID" value="NZ_BKCM01000001.1"/>
</dbReference>
<dbReference type="Gene3D" id="3.90.1200.10">
    <property type="match status" value="1"/>
</dbReference>
<evidence type="ECO:0000259" key="1">
    <source>
        <dbReference type="Pfam" id="PF01636"/>
    </source>
</evidence>
<dbReference type="InterPro" id="IPR011009">
    <property type="entry name" value="Kinase-like_dom_sf"/>
</dbReference>
<dbReference type="PANTHER" id="PTHR47829:SF3">
    <property type="entry name" value="AMINOGLYCOSIDE PHOSPHOTRANSFERASE DOMAIN-CONTAINING PROTEIN"/>
    <property type="match status" value="1"/>
</dbReference>
<sequence>MTSRQEQFSGAMKVRERHRFDEAALERYMIGHVAGFTKGLKVDQFKGGQSNPTYLLTDGAGKRYVLRRKPPGKLLKSAHAVDREYRVITALGQHSDVPVARTHALCTDESIIGTWFYIMDCVEGRIFWDAAIPQVGNTERAALFDAMNETIATLHMVDPAAIGLGDYGKPGNYFARQIARWSGQYEQDEEAGRFDAMDRLVQWLPDNIPPGDDTAIVHGDFRIDNLIFDKEEPKVRAILDWELSTLGHPLADFSYHLMMYRMPPQGFTGLLGADLKALNIPSEQDYIARYCARTGRDLIPTKHMNFYVAFNMFRLAAILHGILGRVKRGTAASKHAAAQGQMCEPLAELAWNQIKESA</sequence>
<dbReference type="Pfam" id="PF01636">
    <property type="entry name" value="APH"/>
    <property type="match status" value="1"/>
</dbReference>
<dbReference type="GO" id="GO:0016740">
    <property type="term" value="F:transferase activity"/>
    <property type="evidence" value="ECO:0007669"/>
    <property type="project" value="UniProtKB-KW"/>
</dbReference>
<dbReference type="Gene3D" id="3.30.200.20">
    <property type="entry name" value="Phosphorylase Kinase, domain 1"/>
    <property type="match status" value="1"/>
</dbReference>
<dbReference type="SUPFAM" id="SSF56112">
    <property type="entry name" value="Protein kinase-like (PK-like)"/>
    <property type="match status" value="1"/>
</dbReference>
<keyword evidence="2" id="KW-0808">Transferase</keyword>
<dbReference type="EMBL" id="BKCM01000001">
    <property type="protein sequence ID" value="GEQ99437.1"/>
    <property type="molecule type" value="Genomic_DNA"/>
</dbReference>
<evidence type="ECO:0000313" key="3">
    <source>
        <dbReference type="Proteomes" id="UP000325187"/>
    </source>
</evidence>
<evidence type="ECO:0000313" key="2">
    <source>
        <dbReference type="EMBL" id="GEQ99437.1"/>
    </source>
</evidence>
<keyword evidence="3" id="KW-1185">Reference proteome</keyword>
<organism evidence="2 3">
    <name type="scientific">Iodidimonas gelatinilytica</name>
    <dbReference type="NCBI Taxonomy" id="1236966"/>
    <lineage>
        <taxon>Bacteria</taxon>
        <taxon>Pseudomonadati</taxon>
        <taxon>Pseudomonadota</taxon>
        <taxon>Alphaproteobacteria</taxon>
        <taxon>Iodidimonadales</taxon>
        <taxon>Iodidimonadaceae</taxon>
        <taxon>Iodidimonas</taxon>
    </lineage>
</organism>
<dbReference type="PANTHER" id="PTHR47829">
    <property type="entry name" value="HYDROLASE, PUTATIVE (AFU_ORTHOLOGUE AFUA_1G12880)-RELATED"/>
    <property type="match status" value="1"/>
</dbReference>
<feature type="domain" description="Aminoglycoside phosphotransferase" evidence="1">
    <location>
        <begin position="43"/>
        <end position="265"/>
    </location>
</feature>
<dbReference type="InterPro" id="IPR002575">
    <property type="entry name" value="Aminoglycoside_PTrfase"/>
</dbReference>
<name>A0A5A7MTZ5_9PROT</name>
<accession>A0A5A7MTZ5</accession>
<dbReference type="Proteomes" id="UP000325187">
    <property type="component" value="Unassembled WGS sequence"/>
</dbReference>